<dbReference type="Proteomes" id="UP000594468">
    <property type="component" value="Chromosome"/>
</dbReference>
<accession>A0A7S8E5U2</accession>
<reference evidence="2 3" key="1">
    <citation type="submission" date="2020-02" db="EMBL/GenBank/DDBJ databases">
        <authorList>
            <person name="Zheng R.K."/>
            <person name="Sun C.M."/>
        </authorList>
    </citation>
    <scope>NUCLEOTIDE SEQUENCE [LARGE SCALE GENOMIC DNA]</scope>
    <source>
        <strain evidence="3">rifampicinis</strain>
    </source>
</reference>
<dbReference type="PANTHER" id="PTHR48475">
    <property type="entry name" value="RIBONUCLEASE H"/>
    <property type="match status" value="1"/>
</dbReference>
<dbReference type="KEGG" id="pmet:G4Y79_14525"/>
<gene>
    <name evidence="2" type="ORF">G4Y79_14525</name>
</gene>
<protein>
    <submittedName>
        <fullName evidence="2">Ribonuclease HI family protein</fullName>
    </submittedName>
</protein>
<organism evidence="2 3">
    <name type="scientific">Phototrophicus methaneseepsis</name>
    <dbReference type="NCBI Taxonomy" id="2710758"/>
    <lineage>
        <taxon>Bacteria</taxon>
        <taxon>Bacillati</taxon>
        <taxon>Chloroflexota</taxon>
        <taxon>Candidatus Thermofontia</taxon>
        <taxon>Phototrophicales</taxon>
        <taxon>Phototrophicaceae</taxon>
        <taxon>Phototrophicus</taxon>
    </lineage>
</organism>
<dbReference type="InterPro" id="IPR002156">
    <property type="entry name" value="RNaseH_domain"/>
</dbReference>
<dbReference type="PANTHER" id="PTHR48475:SF1">
    <property type="entry name" value="RNASE H TYPE-1 DOMAIN-CONTAINING PROTEIN"/>
    <property type="match status" value="1"/>
</dbReference>
<dbReference type="RefSeq" id="WP_195168996.1">
    <property type="nucleotide sequence ID" value="NZ_CP062983.1"/>
</dbReference>
<feature type="domain" description="RNase H type-1" evidence="1">
    <location>
        <begin position="6"/>
        <end position="135"/>
    </location>
</feature>
<evidence type="ECO:0000313" key="3">
    <source>
        <dbReference type="Proteomes" id="UP000594468"/>
    </source>
</evidence>
<dbReference type="PROSITE" id="PS50879">
    <property type="entry name" value="RNASE_H_1"/>
    <property type="match status" value="1"/>
</dbReference>
<keyword evidence="3" id="KW-1185">Reference proteome</keyword>
<dbReference type="GO" id="GO:0003676">
    <property type="term" value="F:nucleic acid binding"/>
    <property type="evidence" value="ECO:0007669"/>
    <property type="project" value="InterPro"/>
</dbReference>
<dbReference type="GO" id="GO:0004523">
    <property type="term" value="F:RNA-DNA hybrid ribonuclease activity"/>
    <property type="evidence" value="ECO:0007669"/>
    <property type="project" value="InterPro"/>
</dbReference>
<evidence type="ECO:0000313" key="2">
    <source>
        <dbReference type="EMBL" id="QPC80921.1"/>
    </source>
</evidence>
<dbReference type="Gene3D" id="3.30.420.10">
    <property type="entry name" value="Ribonuclease H-like superfamily/Ribonuclease H"/>
    <property type="match status" value="1"/>
</dbReference>
<dbReference type="InterPro" id="IPR036397">
    <property type="entry name" value="RNaseH_sf"/>
</dbReference>
<dbReference type="Pfam" id="PF13456">
    <property type="entry name" value="RVT_3"/>
    <property type="match status" value="1"/>
</dbReference>
<dbReference type="AlphaFoldDB" id="A0A7S8E5U2"/>
<proteinExistence type="predicted"/>
<dbReference type="SUPFAM" id="SSF53098">
    <property type="entry name" value="Ribonuclease H-like"/>
    <property type="match status" value="1"/>
</dbReference>
<name>A0A7S8E5U2_9CHLR</name>
<evidence type="ECO:0000259" key="1">
    <source>
        <dbReference type="PROSITE" id="PS50879"/>
    </source>
</evidence>
<dbReference type="CDD" id="cd09279">
    <property type="entry name" value="RNase_HI_like"/>
    <property type="match status" value="1"/>
</dbReference>
<dbReference type="InterPro" id="IPR012337">
    <property type="entry name" value="RNaseH-like_sf"/>
</dbReference>
<dbReference type="EMBL" id="CP062983">
    <property type="protein sequence ID" value="QPC80921.1"/>
    <property type="molecule type" value="Genomic_DNA"/>
</dbReference>
<sequence length="143" mass="15927">MLTNPSRGNLIVYADGSISTQRAGVGIAVCSAEGHILHVGNQSLPHMTSNEAEYAALYFALQEAQRWQPLQLEIRMDNEVVVNQMAGHFAVNSPRLKRMHQHACKLARQFAQIRYCQIPRDLNAIADALASEASAGRKWKMVR</sequence>